<comment type="function">
    <text evidence="5">Regulates the turnover of the sigma S factor (RpoS) by promoting its proteolysis in exponentially growing cells. Acts by binding and delivering RpoS to the ClpXP protease. RssB is not co-degraded with RpoS, but is released from the complex and can initiate a new cycle of RpoS recognition and degradation.</text>
</comment>
<reference evidence="8 9" key="2">
    <citation type="journal article" date="2011" name="BMC Immunol.">
        <title>Comparison of static immersion and intravenous injection systems for exposure of zebrafish embryos to the natural pathogen Edwardsiella tarda.</title>
        <authorList>
            <person name="van Soest J.J."/>
            <person name="Stockhammer O.W."/>
            <person name="Ordas A."/>
            <person name="Bloemberg G.V."/>
            <person name="Spaink H.P."/>
            <person name="Meijer A.H."/>
        </authorList>
    </citation>
    <scope>NUCLEOTIDE SEQUENCE [LARGE SCALE GENOMIC DNA]</scope>
    <source>
        <strain evidence="8 9">FL6-60</strain>
    </source>
</reference>
<evidence type="ECO:0000256" key="4">
    <source>
        <dbReference type="ARBA" id="ARBA00023163"/>
    </source>
</evidence>
<feature type="domain" description="Response regulatory" evidence="7">
    <location>
        <begin position="9"/>
        <end position="123"/>
    </location>
</feature>
<dbReference type="KEGG" id="etd:ETAF_1393"/>
<gene>
    <name evidence="5" type="primary">rssB</name>
    <name evidence="8" type="ordered locus">ETAF_1393</name>
</gene>
<dbReference type="NCBIfam" id="NF007969">
    <property type="entry name" value="PRK10693.1"/>
    <property type="match status" value="1"/>
</dbReference>
<dbReference type="PROSITE" id="PS50110">
    <property type="entry name" value="RESPONSE_REGULATORY"/>
    <property type="match status" value="1"/>
</dbReference>
<dbReference type="Gene3D" id="3.40.50.2300">
    <property type="match status" value="1"/>
</dbReference>
<dbReference type="GO" id="GO:0006355">
    <property type="term" value="P:regulation of DNA-templated transcription"/>
    <property type="evidence" value="ECO:0007669"/>
    <property type="project" value="TreeGrafter"/>
</dbReference>
<dbReference type="Proteomes" id="UP000002230">
    <property type="component" value="Chromosome"/>
</dbReference>
<keyword evidence="1" id="KW-0902">Two-component regulatory system</keyword>
<dbReference type="Gene3D" id="3.60.40.10">
    <property type="entry name" value="PPM-type phosphatase domain"/>
    <property type="match status" value="1"/>
</dbReference>
<keyword evidence="9" id="KW-1185">Reference proteome</keyword>
<evidence type="ECO:0000256" key="1">
    <source>
        <dbReference type="ARBA" id="ARBA00023012"/>
    </source>
</evidence>
<reference evidence="9" key="1">
    <citation type="submission" date="2010-08" db="EMBL/GenBank/DDBJ databases">
        <title>Genome comparisons of Edwardsiella bacteria analysed using deep sequencing technology.</title>
        <authorList>
            <person name="van Soest J.J."/>
            <person name="Henkel C.V."/>
            <person name="Jansen H.J."/>
            <person name="van den Hondel C.A.M.J.J."/>
            <person name="Bloemberg G.V."/>
            <person name="Meijer A.H."/>
            <person name="Spaink H.P."/>
        </authorList>
    </citation>
    <scope>NUCLEOTIDE SEQUENCE [LARGE SCALE GENOMIC DNA]</scope>
    <source>
        <strain evidence="9">FL6-60</strain>
    </source>
</reference>
<protein>
    <recommendedName>
        <fullName evidence="5">Regulator of RpoS</fullName>
    </recommendedName>
</protein>
<keyword evidence="5 6" id="KW-0597">Phosphoprotein</keyword>
<dbReference type="InterPro" id="IPR001789">
    <property type="entry name" value="Sig_transdc_resp-reg_receiver"/>
</dbReference>
<keyword evidence="2" id="KW-0805">Transcription regulation</keyword>
<dbReference type="EMBL" id="CP002154">
    <property type="protein sequence ID" value="ADM41505.1"/>
    <property type="molecule type" value="Genomic_DNA"/>
</dbReference>
<proteinExistence type="inferred from homology"/>
<dbReference type="InterPro" id="IPR036457">
    <property type="entry name" value="PPM-type-like_dom_sf"/>
</dbReference>
<evidence type="ECO:0000256" key="6">
    <source>
        <dbReference type="PROSITE-ProRule" id="PRU00169"/>
    </source>
</evidence>
<keyword evidence="3" id="KW-0238">DNA-binding</keyword>
<feature type="modified residue" description="4-aspartylphosphate" evidence="5 6">
    <location>
        <position position="58"/>
    </location>
</feature>
<dbReference type="HOGENOM" id="CLU_055989_1_0_6"/>
<comment type="similarity">
    <text evidence="5">Belongs to the RssB family.</text>
</comment>
<dbReference type="InterPro" id="IPR039420">
    <property type="entry name" value="WalR-like"/>
</dbReference>
<dbReference type="AlphaFoldDB" id="A0A0H3DQ37"/>
<evidence type="ECO:0000313" key="8">
    <source>
        <dbReference type="EMBL" id="ADM41505.1"/>
    </source>
</evidence>
<dbReference type="GO" id="GO:0000976">
    <property type="term" value="F:transcription cis-regulatory region binding"/>
    <property type="evidence" value="ECO:0007669"/>
    <property type="project" value="TreeGrafter"/>
</dbReference>
<dbReference type="PATRIC" id="fig|718251.5.peg.1440"/>
<dbReference type="InterPro" id="IPR028616">
    <property type="entry name" value="RssB"/>
</dbReference>
<dbReference type="PANTHER" id="PTHR48111:SF22">
    <property type="entry name" value="REGULATOR OF RPOS"/>
    <property type="match status" value="1"/>
</dbReference>
<organism evidence="8 9">
    <name type="scientific">Edwardsiella tarda (strain FL6-60)</name>
    <dbReference type="NCBI Taxonomy" id="718251"/>
    <lineage>
        <taxon>Bacteria</taxon>
        <taxon>Pseudomonadati</taxon>
        <taxon>Pseudomonadota</taxon>
        <taxon>Gammaproteobacteria</taxon>
        <taxon>Enterobacterales</taxon>
        <taxon>Hafniaceae</taxon>
        <taxon>Edwardsiella</taxon>
    </lineage>
</organism>
<sequence>MSQVLTDKQIMIVDDDAVFRRLLAGYLTTQGVRVTEAANGREALKLYPQCHPDLILCDLSMPEMNGIELLRHLLMRGSQTPVMVISATESVSDIARAMRLGAKDVLLKPVRDFTRLRQMLLACLYPALFDSLALEENALSHDWAALQREPAQAVRLLRQLQPPVQQVIAGCRVNYRQLTEPDSCGLVLDIAPLSSRDMAFYCLDTTRSAEYGVLAALMIRAIFNALLQSQLAAQERPLPPMSVILKRVNQLLRKAGLRGQFPMLAGYYHAVSGNVVLVSAGLHARLEAEDRTVQLSGAMPLGTLGSIHVNQLSLRSRRWQCQIWSSVGQLRLMLAAPEHQALQALQALRHLAPGAIAR</sequence>
<dbReference type="GO" id="GO:0005829">
    <property type="term" value="C:cytosol"/>
    <property type="evidence" value="ECO:0007669"/>
    <property type="project" value="TreeGrafter"/>
</dbReference>
<dbReference type="GO" id="GO:0000156">
    <property type="term" value="F:phosphorelay response regulator activity"/>
    <property type="evidence" value="ECO:0007669"/>
    <property type="project" value="TreeGrafter"/>
</dbReference>
<keyword evidence="4" id="KW-0804">Transcription</keyword>
<dbReference type="InterPro" id="IPR011006">
    <property type="entry name" value="CheY-like_superfamily"/>
</dbReference>
<dbReference type="SMART" id="SM00448">
    <property type="entry name" value="REC"/>
    <property type="match status" value="1"/>
</dbReference>
<evidence type="ECO:0000313" key="9">
    <source>
        <dbReference type="Proteomes" id="UP000002230"/>
    </source>
</evidence>
<evidence type="ECO:0000259" key="7">
    <source>
        <dbReference type="PROSITE" id="PS50110"/>
    </source>
</evidence>
<dbReference type="SUPFAM" id="SSF52172">
    <property type="entry name" value="CheY-like"/>
    <property type="match status" value="1"/>
</dbReference>
<comment type="subunit">
    <text evidence="5">Binds to RpoS.</text>
</comment>
<dbReference type="GO" id="GO:0032993">
    <property type="term" value="C:protein-DNA complex"/>
    <property type="evidence" value="ECO:0007669"/>
    <property type="project" value="TreeGrafter"/>
</dbReference>
<dbReference type="PANTHER" id="PTHR48111">
    <property type="entry name" value="REGULATOR OF RPOS"/>
    <property type="match status" value="1"/>
</dbReference>
<dbReference type="GO" id="GO:0045862">
    <property type="term" value="P:positive regulation of proteolysis"/>
    <property type="evidence" value="ECO:0007669"/>
    <property type="project" value="UniProtKB-UniRule"/>
</dbReference>
<evidence type="ECO:0000256" key="2">
    <source>
        <dbReference type="ARBA" id="ARBA00023015"/>
    </source>
</evidence>
<dbReference type="Pfam" id="PF00072">
    <property type="entry name" value="Response_reg"/>
    <property type="match status" value="1"/>
</dbReference>
<comment type="PTM">
    <text evidence="5">Phosphorylated. Phosphorylation stimulates the interaction with RpoS and, therefore, the proteolysis of RpoS.</text>
</comment>
<dbReference type="HAMAP" id="MF_00958">
    <property type="entry name" value="RssB"/>
    <property type="match status" value="1"/>
</dbReference>
<accession>A0A0H3DQ37</accession>
<keyword evidence="5" id="KW-0346">Stress response</keyword>
<evidence type="ECO:0000256" key="5">
    <source>
        <dbReference type="HAMAP-Rule" id="MF_00958"/>
    </source>
</evidence>
<evidence type="ECO:0000256" key="3">
    <source>
        <dbReference type="ARBA" id="ARBA00023125"/>
    </source>
</evidence>
<name>A0A0H3DQ37_EDWTF</name>